<evidence type="ECO:0000313" key="4">
    <source>
        <dbReference type="EMBL" id="KGL40769.1"/>
    </source>
</evidence>
<keyword evidence="2 4" id="KW-0378">Hydrolase</keyword>
<gene>
    <name evidence="4" type="ORF">EP57_09450</name>
</gene>
<dbReference type="Proteomes" id="UP000029844">
    <property type="component" value="Unassembled WGS sequence"/>
</dbReference>
<comment type="similarity">
    <text evidence="1">Belongs to the isochorismatase family.</text>
</comment>
<dbReference type="PANTHER" id="PTHR43540">
    <property type="entry name" value="PEROXYUREIDOACRYLATE/UREIDOACRYLATE AMIDOHYDROLASE-RELATED"/>
    <property type="match status" value="1"/>
</dbReference>
<accession>A0A099W4R4</accession>
<dbReference type="AlphaFoldDB" id="A0A099W4R4"/>
<evidence type="ECO:0000256" key="2">
    <source>
        <dbReference type="ARBA" id="ARBA00022801"/>
    </source>
</evidence>
<dbReference type="CDD" id="cd00431">
    <property type="entry name" value="cysteine_hydrolases"/>
    <property type="match status" value="1"/>
</dbReference>
<organism evidence="4 5">
    <name type="scientific">Listeria booriae</name>
    <dbReference type="NCBI Taxonomy" id="1552123"/>
    <lineage>
        <taxon>Bacteria</taxon>
        <taxon>Bacillati</taxon>
        <taxon>Bacillota</taxon>
        <taxon>Bacilli</taxon>
        <taxon>Bacillales</taxon>
        <taxon>Listeriaceae</taxon>
        <taxon>Listeria</taxon>
    </lineage>
</organism>
<dbReference type="InterPro" id="IPR050272">
    <property type="entry name" value="Isochorismatase-like_hydrls"/>
</dbReference>
<evidence type="ECO:0000256" key="1">
    <source>
        <dbReference type="ARBA" id="ARBA00006336"/>
    </source>
</evidence>
<comment type="caution">
    <text evidence="4">The sequence shown here is derived from an EMBL/GenBank/DDBJ whole genome shotgun (WGS) entry which is preliminary data.</text>
</comment>
<protein>
    <submittedName>
        <fullName evidence="4">Hydrolase</fullName>
    </submittedName>
</protein>
<keyword evidence="5" id="KW-1185">Reference proteome</keyword>
<evidence type="ECO:0000259" key="3">
    <source>
        <dbReference type="Pfam" id="PF00857"/>
    </source>
</evidence>
<sequence>MMNIQVEKTALVLIDLQNGILGHHCAPYTAKEIVERAKTLIEAFTAKGGFVVLVRVSSLDGKDMLQPITDAPAVQATGYPEGWDQIVPELAELPGTYTLTKRQWGAFHGTDLDVQLRRRGIDTIVLGGVSTGIGVDMTAREAFQLGYNQFFAEDVMGAADKEMHDYVRANIFPRIGRVRSSADIISYL</sequence>
<evidence type="ECO:0000313" key="5">
    <source>
        <dbReference type="Proteomes" id="UP000029844"/>
    </source>
</evidence>
<dbReference type="EMBL" id="JNFA01000023">
    <property type="protein sequence ID" value="KGL40769.1"/>
    <property type="molecule type" value="Genomic_DNA"/>
</dbReference>
<dbReference type="Gene3D" id="3.40.50.850">
    <property type="entry name" value="Isochorismatase-like"/>
    <property type="match status" value="1"/>
</dbReference>
<name>A0A099W4R4_9LIST</name>
<dbReference type="STRING" id="1552123.EP57_09450"/>
<dbReference type="InterPro" id="IPR000868">
    <property type="entry name" value="Isochorismatase-like_dom"/>
</dbReference>
<reference evidence="4 5" key="1">
    <citation type="submission" date="2014-05" db="EMBL/GenBank/DDBJ databases">
        <title>Novel Listeriaceae from food processing environments.</title>
        <authorList>
            <person name="den Bakker H.C."/>
        </authorList>
    </citation>
    <scope>NUCLEOTIDE SEQUENCE [LARGE SCALE GENOMIC DNA]</scope>
    <source>
        <strain evidence="4 5">FSL A5-0281</strain>
    </source>
</reference>
<proteinExistence type="inferred from homology"/>
<dbReference type="GO" id="GO:0016787">
    <property type="term" value="F:hydrolase activity"/>
    <property type="evidence" value="ECO:0007669"/>
    <property type="project" value="UniProtKB-KW"/>
</dbReference>
<dbReference type="Pfam" id="PF00857">
    <property type="entry name" value="Isochorismatase"/>
    <property type="match status" value="1"/>
</dbReference>
<feature type="domain" description="Isochorismatase-like" evidence="3">
    <location>
        <begin position="9"/>
        <end position="183"/>
    </location>
</feature>
<dbReference type="SUPFAM" id="SSF52499">
    <property type="entry name" value="Isochorismatase-like hydrolases"/>
    <property type="match status" value="1"/>
</dbReference>
<dbReference type="NCBIfam" id="NF008517">
    <property type="entry name" value="PRK11440.1"/>
    <property type="match status" value="1"/>
</dbReference>
<dbReference type="PANTHER" id="PTHR43540:SF7">
    <property type="entry name" value="ISOCHORISMATASE FAMILY PROTEIN YECD"/>
    <property type="match status" value="1"/>
</dbReference>
<dbReference type="eggNOG" id="COG1335">
    <property type="taxonomic scope" value="Bacteria"/>
</dbReference>
<dbReference type="InterPro" id="IPR036380">
    <property type="entry name" value="Isochorismatase-like_sf"/>
</dbReference>